<comment type="caution">
    <text evidence="15">Lacks conserved residue(s) required for the propagation of feature annotation.</text>
</comment>
<dbReference type="GO" id="GO:0009099">
    <property type="term" value="P:L-valine biosynthetic process"/>
    <property type="evidence" value="ECO:0007669"/>
    <property type="project" value="UniProtKB-UniRule"/>
</dbReference>
<dbReference type="GO" id="GO:0004160">
    <property type="term" value="F:dihydroxy-acid dehydratase activity"/>
    <property type="evidence" value="ECO:0007669"/>
    <property type="project" value="UniProtKB-UniRule"/>
</dbReference>
<gene>
    <name evidence="15" type="primary">ilvD</name>
    <name evidence="19" type="ORF">TheveDRAFT_0181</name>
</gene>
<keyword evidence="7 15" id="KW-0408">Iron</keyword>
<evidence type="ECO:0000256" key="9">
    <source>
        <dbReference type="ARBA" id="ARBA00023239"/>
    </source>
</evidence>
<keyword evidence="9 15" id="KW-0456">Lyase</keyword>
<feature type="domain" description="Dihydroxy-acid/6-phosphogluconate dehydratase C-terminal" evidence="18">
    <location>
        <begin position="366"/>
        <end position="556"/>
    </location>
</feature>
<dbReference type="EC" id="4.2.1.9" evidence="14 15"/>
<comment type="pathway">
    <text evidence="13 15">Amino-acid biosynthesis; L-isoleucine biosynthesis; L-isoleucine from 2-oxobutanoate: step 3/4.</text>
</comment>
<evidence type="ECO:0000256" key="14">
    <source>
        <dbReference type="ARBA" id="ARBA00029490"/>
    </source>
</evidence>
<dbReference type="GO" id="GO:0000287">
    <property type="term" value="F:magnesium ion binding"/>
    <property type="evidence" value="ECO:0007669"/>
    <property type="project" value="UniProtKB-UniRule"/>
</dbReference>
<evidence type="ECO:0000259" key="18">
    <source>
        <dbReference type="Pfam" id="PF24877"/>
    </source>
</evidence>
<reference evidence="19 20" key="1">
    <citation type="submission" date="2011-10" db="EMBL/GenBank/DDBJ databases">
        <title>The Noncontiguous Finished genome of Thermanaerovibrio velox DSM 12556.</title>
        <authorList>
            <consortium name="US DOE Joint Genome Institute (JGI-PGF)"/>
            <person name="Lucas S."/>
            <person name="Copeland A."/>
            <person name="Lapidus A."/>
            <person name="Glavina del Rio T."/>
            <person name="Dalin E."/>
            <person name="Tice H."/>
            <person name="Bruce D."/>
            <person name="Goodwin L."/>
            <person name="Pitluck S."/>
            <person name="Peters L."/>
            <person name="Mikhailova N."/>
            <person name="Teshima H."/>
            <person name="Kyrpides N."/>
            <person name="Mavromatis K."/>
            <person name="Ivanova N."/>
            <person name="Markowitz V."/>
            <person name="Cheng J.-F."/>
            <person name="Hugenholtz P."/>
            <person name="Woyke T."/>
            <person name="Wu D."/>
            <person name="Spring S."/>
            <person name="Brambilla E.-M."/>
            <person name="Klenk H.-P."/>
            <person name="Eisen J.A."/>
        </authorList>
    </citation>
    <scope>NUCLEOTIDE SEQUENCE [LARGE SCALE GENOMIC DNA]</scope>
    <source>
        <strain evidence="19 20">DSM 12556</strain>
    </source>
</reference>
<comment type="cofactor">
    <cofactor evidence="1 15">
        <name>Mg(2+)</name>
        <dbReference type="ChEBI" id="CHEBI:18420"/>
    </cofactor>
</comment>
<feature type="compositionally biased region" description="Basic and acidic residues" evidence="16">
    <location>
        <begin position="1"/>
        <end position="18"/>
    </location>
</feature>
<feature type="binding site" evidence="15">
    <location>
        <position position="449"/>
    </location>
    <ligand>
        <name>Mg(2+)</name>
        <dbReference type="ChEBI" id="CHEBI:18420"/>
    </ligand>
</feature>
<dbReference type="InterPro" id="IPR000581">
    <property type="entry name" value="ILV_EDD_N"/>
</dbReference>
<dbReference type="NCBIfam" id="TIGR00110">
    <property type="entry name" value="ilvD"/>
    <property type="match status" value="1"/>
</dbReference>
<comment type="cofactor">
    <cofactor evidence="15">
        <name>[2Fe-2S] cluster</name>
        <dbReference type="ChEBI" id="CHEBI:190135"/>
    </cofactor>
    <text evidence="15">Binds 1 [2Fe-2S] cluster per subunit. This cluster acts as a Lewis acid cofactor.</text>
</comment>
<protein>
    <recommendedName>
        <fullName evidence="14 15">Dihydroxy-acid dehydratase</fullName>
        <shortName evidence="15">DAD</shortName>
        <ecNumber evidence="14 15">4.2.1.9</ecNumber>
    </recommendedName>
</protein>
<dbReference type="SUPFAM" id="SSF52016">
    <property type="entry name" value="LeuD/IlvD-like"/>
    <property type="match status" value="1"/>
</dbReference>
<dbReference type="FunFam" id="3.50.30.80:FF:000001">
    <property type="entry name" value="Dihydroxy-acid dehydratase"/>
    <property type="match status" value="1"/>
</dbReference>
<dbReference type="InterPro" id="IPR056740">
    <property type="entry name" value="ILV_EDD_C"/>
</dbReference>
<feature type="region of interest" description="Disordered" evidence="16">
    <location>
        <begin position="551"/>
        <end position="570"/>
    </location>
</feature>
<dbReference type="Proteomes" id="UP000005730">
    <property type="component" value="Chromosome"/>
</dbReference>
<sequence>MRDVGESKMRSSEAKEGPTRAPHRALMRASGYTRWEMDRPWIGVVNSYNSIVPGHRHLREITEAVKGAVYAAGGLPLEFPVIGVCDGIAMGHRGMKFSLPSREVIADSIEIMAQAHRLDGLILIGSCDKVIPGMAMGAARLNIPSVMVSGGPMEAGSFRGRKVDLSQAFEGVGSFSKGSMKEEDLEELENSCCPGVGSCAGMFTANTMNCLMEVLGLSLPGNGTIPAVQSRRLMLAKESALCLMDMVRRSIRPLDILTLEAFEDAVAVDVALGGSTNSALHLLAIAAEAGIGLTLEHLDRISRSTPNLCRLSPAGSHHIEDLHLAGGITAVMGELMKGGLLHPQRIMAEGRTLGERCSGPGADGRVIRPISNPYSSEGGLRVLKGSLAPMGSVVKSSAVDSSMLKHRGPARVFDREEAAMEAVMKGRIREGDVVVIRWEGPKGGPGMREMLQVTAALAGQGLDKSVALVTDGRFSGATRGASVGHVSPEAAEGGPIGLVEEGDLIELDIPNGRLELLVPPEELAKRRAPRPGDQDLLSSPALRRFAALASSGAQGAAMKDLWVNGETPKP</sequence>
<keyword evidence="20" id="KW-1185">Reference proteome</keyword>
<evidence type="ECO:0000256" key="12">
    <source>
        <dbReference type="ARBA" id="ARBA00029436"/>
    </source>
</evidence>
<keyword evidence="10 15" id="KW-0100">Branched-chain amino acid biosynthesis</keyword>
<keyword evidence="5 15" id="KW-0479">Metal-binding</keyword>
<dbReference type="UniPathway" id="UPA00047">
    <property type="reaction ID" value="UER00057"/>
</dbReference>
<dbReference type="HOGENOM" id="CLU_014271_4_2_0"/>
<dbReference type="Pfam" id="PF00920">
    <property type="entry name" value="ILVD_EDD_N"/>
    <property type="match status" value="1"/>
</dbReference>
<dbReference type="PANTHER" id="PTHR43661">
    <property type="entry name" value="D-XYLONATE DEHYDRATASE"/>
    <property type="match status" value="1"/>
</dbReference>
<dbReference type="SUPFAM" id="SSF143975">
    <property type="entry name" value="IlvD/EDD N-terminal domain-like"/>
    <property type="match status" value="1"/>
</dbReference>
<feature type="binding site" evidence="15">
    <location>
        <position position="86"/>
    </location>
    <ligand>
        <name>Mg(2+)</name>
        <dbReference type="ChEBI" id="CHEBI:18420"/>
    </ligand>
</feature>
<evidence type="ECO:0000256" key="3">
    <source>
        <dbReference type="ARBA" id="ARBA00022605"/>
    </source>
</evidence>
<evidence type="ECO:0000256" key="16">
    <source>
        <dbReference type="SAM" id="MobiDB-lite"/>
    </source>
</evidence>
<keyword evidence="6 15" id="KW-0460">Magnesium</keyword>
<keyword evidence="4 15" id="KW-0001">2Fe-2S</keyword>
<dbReference type="PANTHER" id="PTHR43661:SF3">
    <property type="entry name" value="D-XYLONATE DEHYDRATASE YAGF-RELATED"/>
    <property type="match status" value="1"/>
</dbReference>
<evidence type="ECO:0000256" key="2">
    <source>
        <dbReference type="ARBA" id="ARBA00006486"/>
    </source>
</evidence>
<dbReference type="InterPro" id="IPR020558">
    <property type="entry name" value="DiOHA_6PGluconate_deHydtase_CS"/>
</dbReference>
<comment type="catalytic activity">
    <reaction evidence="11">
        <text>(2R)-2,3-dihydroxy-3-methylbutanoate = 3-methyl-2-oxobutanoate + H2O</text>
        <dbReference type="Rhea" id="RHEA:24809"/>
        <dbReference type="ChEBI" id="CHEBI:11851"/>
        <dbReference type="ChEBI" id="CHEBI:15377"/>
        <dbReference type="ChEBI" id="CHEBI:49072"/>
        <dbReference type="EC" id="4.2.1.9"/>
    </reaction>
    <physiologicalReaction direction="left-to-right" evidence="11">
        <dbReference type="Rhea" id="RHEA:24810"/>
    </physiologicalReaction>
</comment>
<dbReference type="GO" id="GO:0009097">
    <property type="term" value="P:isoleucine biosynthetic process"/>
    <property type="evidence" value="ECO:0007669"/>
    <property type="project" value="UniProtKB-UniRule"/>
</dbReference>
<evidence type="ECO:0000256" key="6">
    <source>
        <dbReference type="ARBA" id="ARBA00022842"/>
    </source>
</evidence>
<evidence type="ECO:0000313" key="19">
    <source>
        <dbReference type="EMBL" id="EHM09365.1"/>
    </source>
</evidence>
<dbReference type="NCBIfam" id="NF002068">
    <property type="entry name" value="PRK00911.1"/>
    <property type="match status" value="1"/>
</dbReference>
<name>H0UNF8_9BACT</name>
<dbReference type="Gene3D" id="3.50.30.80">
    <property type="entry name" value="IlvD/EDD C-terminal domain-like"/>
    <property type="match status" value="1"/>
</dbReference>
<dbReference type="Pfam" id="PF24877">
    <property type="entry name" value="ILV_EDD_C"/>
    <property type="match status" value="1"/>
</dbReference>
<comment type="pathway">
    <text evidence="12 15">Amino-acid biosynthesis; L-valine biosynthesis; L-valine from pyruvate: step 3/4.</text>
</comment>
<organism evidence="19 20">
    <name type="scientific">Thermanaerovibrio velox DSM 12556</name>
    <dbReference type="NCBI Taxonomy" id="926567"/>
    <lineage>
        <taxon>Bacteria</taxon>
        <taxon>Thermotogati</taxon>
        <taxon>Synergistota</taxon>
        <taxon>Synergistia</taxon>
        <taxon>Synergistales</taxon>
        <taxon>Synergistaceae</taxon>
        <taxon>Thermanaerovibrio</taxon>
    </lineage>
</organism>
<comment type="subunit">
    <text evidence="15">Homodimer.</text>
</comment>
<evidence type="ECO:0000256" key="1">
    <source>
        <dbReference type="ARBA" id="ARBA00001946"/>
    </source>
</evidence>
<dbReference type="UniPathway" id="UPA00049">
    <property type="reaction ID" value="UER00061"/>
</dbReference>
<feature type="region of interest" description="Disordered" evidence="16">
    <location>
        <begin position="1"/>
        <end position="23"/>
    </location>
</feature>
<comment type="similarity">
    <text evidence="2 15">Belongs to the IlvD/Edd family.</text>
</comment>
<feature type="domain" description="Dihydroxy-acid/6-phosphogluconate dehydratase N-terminal" evidence="17">
    <location>
        <begin position="39"/>
        <end position="355"/>
    </location>
</feature>
<evidence type="ECO:0000256" key="4">
    <source>
        <dbReference type="ARBA" id="ARBA00022714"/>
    </source>
</evidence>
<feature type="binding site" description="via carbamate group" evidence="15">
    <location>
        <position position="129"/>
    </location>
    <ligand>
        <name>Mg(2+)</name>
        <dbReference type="ChEBI" id="CHEBI:18420"/>
    </ligand>
</feature>
<dbReference type="PROSITE" id="PS00887">
    <property type="entry name" value="ILVD_EDD_2"/>
    <property type="match status" value="1"/>
</dbReference>
<dbReference type="STRING" id="926567.TheveDRAFT_0181"/>
<evidence type="ECO:0000256" key="7">
    <source>
        <dbReference type="ARBA" id="ARBA00023004"/>
    </source>
</evidence>
<proteinExistence type="inferred from homology"/>
<dbReference type="GO" id="GO:0051537">
    <property type="term" value="F:2 iron, 2 sulfur cluster binding"/>
    <property type="evidence" value="ECO:0007669"/>
    <property type="project" value="UniProtKB-UniRule"/>
</dbReference>
<dbReference type="AlphaFoldDB" id="H0UNF8"/>
<evidence type="ECO:0000256" key="13">
    <source>
        <dbReference type="ARBA" id="ARBA00029437"/>
    </source>
</evidence>
<dbReference type="eggNOG" id="COG0129">
    <property type="taxonomic scope" value="Bacteria"/>
</dbReference>
<dbReference type="PROSITE" id="PS00886">
    <property type="entry name" value="ILVD_EDD_1"/>
    <property type="match status" value="1"/>
</dbReference>
<feature type="active site" description="Proton acceptor" evidence="15">
    <location>
        <position position="475"/>
    </location>
</feature>
<accession>H0UNF8</accession>
<evidence type="ECO:0000256" key="10">
    <source>
        <dbReference type="ARBA" id="ARBA00023304"/>
    </source>
</evidence>
<evidence type="ECO:0000256" key="8">
    <source>
        <dbReference type="ARBA" id="ARBA00023014"/>
    </source>
</evidence>
<dbReference type="EMBL" id="CM001377">
    <property type="protein sequence ID" value="EHM09365.1"/>
    <property type="molecule type" value="Genomic_DNA"/>
</dbReference>
<evidence type="ECO:0000256" key="5">
    <source>
        <dbReference type="ARBA" id="ARBA00022723"/>
    </source>
</evidence>
<keyword evidence="3 15" id="KW-0028">Amino-acid biosynthesis</keyword>
<feature type="binding site" evidence="15">
    <location>
        <position position="128"/>
    </location>
    <ligand>
        <name>Mg(2+)</name>
        <dbReference type="ChEBI" id="CHEBI:18420"/>
    </ligand>
</feature>
<dbReference type="InterPro" id="IPR004404">
    <property type="entry name" value="DihydroxyA_deHydtase"/>
</dbReference>
<keyword evidence="8 15" id="KW-0411">Iron-sulfur</keyword>
<dbReference type="InterPro" id="IPR037237">
    <property type="entry name" value="IlvD/EDD_N"/>
</dbReference>
<dbReference type="GO" id="GO:0005829">
    <property type="term" value="C:cytosol"/>
    <property type="evidence" value="ECO:0007669"/>
    <property type="project" value="TreeGrafter"/>
</dbReference>
<evidence type="ECO:0000259" key="17">
    <source>
        <dbReference type="Pfam" id="PF00920"/>
    </source>
</evidence>
<comment type="function">
    <text evidence="15">Functions in the biosynthesis of branched-chain amino acids. Catalyzes the dehydration of (2R,3R)-2,3-dihydroxy-3-methylpentanoate (2,3-dihydroxy-3-methylvalerate) into 2-oxo-3-methylpentanoate (2-oxo-3-methylvalerate) and of (2R)-2,3-dihydroxy-3-methylbutanoate (2,3-dihydroxyisovalerate) into 2-oxo-3-methylbutanoate (2-oxoisovalerate), the penultimate precursor to L-isoleucine and L-valine, respectively.</text>
</comment>
<dbReference type="HAMAP" id="MF_00012">
    <property type="entry name" value="IlvD"/>
    <property type="match status" value="1"/>
</dbReference>
<comment type="catalytic activity">
    <reaction evidence="15">
        <text>(2R,3R)-2,3-dihydroxy-3-methylpentanoate = (S)-3-methyl-2-oxopentanoate + H2O</text>
        <dbReference type="Rhea" id="RHEA:27694"/>
        <dbReference type="ChEBI" id="CHEBI:15377"/>
        <dbReference type="ChEBI" id="CHEBI:35146"/>
        <dbReference type="ChEBI" id="CHEBI:49258"/>
        <dbReference type="EC" id="4.2.1.9"/>
    </reaction>
</comment>
<feature type="modified residue" description="N6-carboxylysine" evidence="15">
    <location>
        <position position="129"/>
    </location>
</feature>
<evidence type="ECO:0000256" key="11">
    <source>
        <dbReference type="ARBA" id="ARBA00029304"/>
    </source>
</evidence>
<evidence type="ECO:0000313" key="20">
    <source>
        <dbReference type="Proteomes" id="UP000005730"/>
    </source>
</evidence>
<evidence type="ECO:0000256" key="15">
    <source>
        <dbReference type="HAMAP-Rule" id="MF_00012"/>
    </source>
</evidence>
<dbReference type="InterPro" id="IPR042096">
    <property type="entry name" value="Dihydro-acid_dehy_C"/>
</dbReference>